<accession>A0A402AIJ1</accession>
<reference evidence="4" key="1">
    <citation type="submission" date="2018-12" db="EMBL/GenBank/DDBJ databases">
        <title>Tengunoibacter tsumagoiensis gen. nov., sp. nov., Dictyobacter kobayashii sp. nov., D. alpinus sp. nov., and D. joshuensis sp. nov. and description of Dictyobacteraceae fam. nov. within the order Ktedonobacterales isolated from Tengu-no-mugimeshi.</title>
        <authorList>
            <person name="Wang C.M."/>
            <person name="Zheng Y."/>
            <person name="Sakai Y."/>
            <person name="Toyoda A."/>
            <person name="Minakuchi Y."/>
            <person name="Abe K."/>
            <person name="Yokota A."/>
            <person name="Yabe S."/>
        </authorList>
    </citation>
    <scope>NUCLEOTIDE SEQUENCE [LARGE SCALE GENOMIC DNA]</scope>
    <source>
        <strain evidence="4">Uno11</strain>
    </source>
</reference>
<name>A0A402AIJ1_9CHLR</name>
<evidence type="ECO:0000256" key="1">
    <source>
        <dbReference type="SAM" id="MobiDB-lite"/>
    </source>
</evidence>
<feature type="transmembrane region" description="Helical" evidence="2">
    <location>
        <begin position="131"/>
        <end position="150"/>
    </location>
</feature>
<sequence>MSQQEFMPESQREHTTEQNSEEIYTQSYSQYRTSDMPKRDHPADFETAVPPYSYQAQEPGRTNQARNETDARATSEQPRQNSARPRQRFSSRTRRIGDTFQRGYNFYQNQRWRFYAPQQARPVRQRANMPPLFVFLLLGVGFLCALPILIKLLLLLFAALIVLGITSFVLILCGLIIYHVYFKKYWRNSRWRWW</sequence>
<proteinExistence type="predicted"/>
<keyword evidence="2" id="KW-0472">Membrane</keyword>
<dbReference type="RefSeq" id="WP_126550566.1">
    <property type="nucleotide sequence ID" value="NZ_BIFS01000001.1"/>
</dbReference>
<evidence type="ECO:0000313" key="4">
    <source>
        <dbReference type="Proteomes" id="UP000287188"/>
    </source>
</evidence>
<feature type="region of interest" description="Disordered" evidence="1">
    <location>
        <begin position="1"/>
        <end position="92"/>
    </location>
</feature>
<feature type="compositionally biased region" description="Polar residues" evidence="1">
    <location>
        <begin position="74"/>
        <end position="83"/>
    </location>
</feature>
<protein>
    <submittedName>
        <fullName evidence="3">Uncharacterized protein</fullName>
    </submittedName>
</protein>
<feature type="compositionally biased region" description="Polar residues" evidence="1">
    <location>
        <begin position="17"/>
        <end position="33"/>
    </location>
</feature>
<dbReference type="AlphaFoldDB" id="A0A402AIJ1"/>
<dbReference type="EMBL" id="BIFS01000001">
    <property type="protein sequence ID" value="GCE18926.1"/>
    <property type="molecule type" value="Genomic_DNA"/>
</dbReference>
<dbReference type="Proteomes" id="UP000287188">
    <property type="component" value="Unassembled WGS sequence"/>
</dbReference>
<gene>
    <name evidence="3" type="ORF">KDK_27260</name>
</gene>
<feature type="transmembrane region" description="Helical" evidence="2">
    <location>
        <begin position="156"/>
        <end position="182"/>
    </location>
</feature>
<organism evidence="3 4">
    <name type="scientific">Dictyobacter kobayashii</name>
    <dbReference type="NCBI Taxonomy" id="2014872"/>
    <lineage>
        <taxon>Bacteria</taxon>
        <taxon>Bacillati</taxon>
        <taxon>Chloroflexota</taxon>
        <taxon>Ktedonobacteria</taxon>
        <taxon>Ktedonobacterales</taxon>
        <taxon>Dictyobacteraceae</taxon>
        <taxon>Dictyobacter</taxon>
    </lineage>
</organism>
<evidence type="ECO:0000313" key="3">
    <source>
        <dbReference type="EMBL" id="GCE18926.1"/>
    </source>
</evidence>
<feature type="compositionally biased region" description="Polar residues" evidence="1">
    <location>
        <begin position="54"/>
        <end position="66"/>
    </location>
</feature>
<dbReference type="OrthoDB" id="9853403at2"/>
<keyword evidence="4" id="KW-1185">Reference proteome</keyword>
<evidence type="ECO:0000256" key="2">
    <source>
        <dbReference type="SAM" id="Phobius"/>
    </source>
</evidence>
<comment type="caution">
    <text evidence="3">The sequence shown here is derived from an EMBL/GenBank/DDBJ whole genome shotgun (WGS) entry which is preliminary data.</text>
</comment>
<keyword evidence="2" id="KW-0812">Transmembrane</keyword>
<feature type="compositionally biased region" description="Basic and acidic residues" evidence="1">
    <location>
        <begin position="35"/>
        <end position="44"/>
    </location>
</feature>
<keyword evidence="2" id="KW-1133">Transmembrane helix</keyword>